<organism evidence="1 2">
    <name type="scientific">Escherichia phage EcS1</name>
    <dbReference type="NCBI Taxonomy" id="2083276"/>
    <lineage>
        <taxon>Viruses</taxon>
        <taxon>Duplodnaviria</taxon>
        <taxon>Heunggongvirae</taxon>
        <taxon>Uroviricota</taxon>
        <taxon>Caudoviricetes</taxon>
        <taxon>Pantevenvirales</taxon>
        <taxon>Straboviridae</taxon>
        <taxon>Tevenvirinae</taxon>
        <taxon>Kagamiyamavirus</taxon>
        <taxon>Kagamiyamavirus ecs1</taxon>
    </lineage>
</organism>
<dbReference type="RefSeq" id="YP_010090759.1">
    <property type="nucleotide sequence ID" value="NC_055721.1"/>
</dbReference>
<evidence type="ECO:0000313" key="1">
    <source>
        <dbReference type="EMBL" id="BBC78112.1"/>
    </source>
</evidence>
<dbReference type="EMBL" id="LC371242">
    <property type="protein sequence ID" value="BBC78112.1"/>
    <property type="molecule type" value="Genomic_DNA"/>
</dbReference>
<accession>A0A2Z5ZCI9</accession>
<dbReference type="Proteomes" id="UP000250157">
    <property type="component" value="Segment"/>
</dbReference>
<reference evidence="1 2" key="1">
    <citation type="submission" date="2018-02" db="EMBL/GenBank/DDBJ databases">
        <title>Full genome sequencing of a novel polyvalent bacteriophage as one of T4-Family member.</title>
        <authorList>
            <person name="Kawasaki T."/>
            <person name="Saad A.M."/>
            <person name="Yamada T."/>
        </authorList>
    </citation>
    <scope>NUCLEOTIDE SEQUENCE [LARGE SCALE GENOMIC DNA]</scope>
    <source>
        <strain evidence="1 2">EcS1</strain>
    </source>
</reference>
<dbReference type="KEGG" id="vg:65108251"/>
<sequence>MKFHVFFKADNGFLPYTRYNEVGHRLCREFGPTLKMINLGGRGILYSLPTDIRCDMDIKKFAEIFSNCSVRMDIEANTGKGYDLLIRVPGYKEEWLCDMKTA</sequence>
<proteinExistence type="predicted"/>
<name>A0A2Z5ZCI9_9CAUD</name>
<evidence type="ECO:0000313" key="2">
    <source>
        <dbReference type="Proteomes" id="UP000250157"/>
    </source>
</evidence>
<keyword evidence="2" id="KW-1185">Reference proteome</keyword>
<protein>
    <submittedName>
        <fullName evidence="1">Uncharacterized protein</fullName>
    </submittedName>
</protein>
<dbReference type="GeneID" id="65108251"/>